<accession>A0A0L0N033</accession>
<sequence length="86" mass="9309">MDVVPGGARKYSGYDPRAAQSQIYKLNTHNIFYSVDADGSDVMVPVRDGRLDLEIERAFGADFKGADFKLASRSAEERVGEPVGGA</sequence>
<dbReference type="EMBL" id="LFRF01000041">
    <property type="protein sequence ID" value="KND87120.1"/>
    <property type="molecule type" value="Genomic_DNA"/>
</dbReference>
<keyword evidence="2" id="KW-1185">Reference proteome</keyword>
<proteinExistence type="predicted"/>
<dbReference type="OrthoDB" id="202203at2759"/>
<evidence type="ECO:0000313" key="2">
    <source>
        <dbReference type="Proteomes" id="UP000036947"/>
    </source>
</evidence>
<reference evidence="1 2" key="1">
    <citation type="journal article" date="2015" name="BMC Genomics">
        <title>The genome of the truffle-parasite Tolypocladium ophioglossoides and the evolution of antifungal peptaibiotics.</title>
        <authorList>
            <person name="Quandt C.A."/>
            <person name="Bushley K.E."/>
            <person name="Spatafora J.W."/>
        </authorList>
    </citation>
    <scope>NUCLEOTIDE SEQUENCE [LARGE SCALE GENOMIC DNA]</scope>
    <source>
        <strain evidence="1 2">CBS 100239</strain>
    </source>
</reference>
<protein>
    <submittedName>
        <fullName evidence="1">Uncharacterized protein</fullName>
    </submittedName>
</protein>
<comment type="caution">
    <text evidence="1">The sequence shown here is derived from an EMBL/GenBank/DDBJ whole genome shotgun (WGS) entry which is preliminary data.</text>
</comment>
<organism evidence="1 2">
    <name type="scientific">Tolypocladium ophioglossoides (strain CBS 100239)</name>
    <name type="common">Snaketongue truffleclub</name>
    <name type="synonym">Elaphocordyceps ophioglossoides</name>
    <dbReference type="NCBI Taxonomy" id="1163406"/>
    <lineage>
        <taxon>Eukaryota</taxon>
        <taxon>Fungi</taxon>
        <taxon>Dikarya</taxon>
        <taxon>Ascomycota</taxon>
        <taxon>Pezizomycotina</taxon>
        <taxon>Sordariomycetes</taxon>
        <taxon>Hypocreomycetidae</taxon>
        <taxon>Hypocreales</taxon>
        <taxon>Ophiocordycipitaceae</taxon>
        <taxon>Tolypocladium</taxon>
    </lineage>
</organism>
<dbReference type="AlphaFoldDB" id="A0A0L0N033"/>
<name>A0A0L0N033_TOLOC</name>
<evidence type="ECO:0000313" key="1">
    <source>
        <dbReference type="EMBL" id="KND87120.1"/>
    </source>
</evidence>
<gene>
    <name evidence="1" type="ORF">TOPH_08244</name>
</gene>
<dbReference type="Proteomes" id="UP000036947">
    <property type="component" value="Unassembled WGS sequence"/>
</dbReference>